<name>A0A0E9VU28_ANGAN</name>
<reference evidence="1" key="1">
    <citation type="submission" date="2014-11" db="EMBL/GenBank/DDBJ databases">
        <authorList>
            <person name="Amaro Gonzalez C."/>
        </authorList>
    </citation>
    <scope>NUCLEOTIDE SEQUENCE</scope>
</reference>
<dbReference type="EMBL" id="GBXM01027794">
    <property type="protein sequence ID" value="JAH80783.1"/>
    <property type="molecule type" value="Transcribed_RNA"/>
</dbReference>
<evidence type="ECO:0000313" key="1">
    <source>
        <dbReference type="EMBL" id="JAH80783.1"/>
    </source>
</evidence>
<sequence>MANSTSWVDTSKPGCLKEDIRV</sequence>
<protein>
    <submittedName>
        <fullName evidence="1">Uncharacterized protein</fullName>
    </submittedName>
</protein>
<dbReference type="AlphaFoldDB" id="A0A0E9VU28"/>
<proteinExistence type="predicted"/>
<organism evidence="1">
    <name type="scientific">Anguilla anguilla</name>
    <name type="common">European freshwater eel</name>
    <name type="synonym">Muraena anguilla</name>
    <dbReference type="NCBI Taxonomy" id="7936"/>
    <lineage>
        <taxon>Eukaryota</taxon>
        <taxon>Metazoa</taxon>
        <taxon>Chordata</taxon>
        <taxon>Craniata</taxon>
        <taxon>Vertebrata</taxon>
        <taxon>Euteleostomi</taxon>
        <taxon>Actinopterygii</taxon>
        <taxon>Neopterygii</taxon>
        <taxon>Teleostei</taxon>
        <taxon>Anguilliformes</taxon>
        <taxon>Anguillidae</taxon>
        <taxon>Anguilla</taxon>
    </lineage>
</organism>
<accession>A0A0E9VU28</accession>
<reference evidence="1" key="2">
    <citation type="journal article" date="2015" name="Fish Shellfish Immunol.">
        <title>Early steps in the European eel (Anguilla anguilla)-Vibrio vulnificus interaction in the gills: Role of the RtxA13 toxin.</title>
        <authorList>
            <person name="Callol A."/>
            <person name="Pajuelo D."/>
            <person name="Ebbesson L."/>
            <person name="Teles M."/>
            <person name="MacKenzie S."/>
            <person name="Amaro C."/>
        </authorList>
    </citation>
    <scope>NUCLEOTIDE SEQUENCE</scope>
</reference>